<dbReference type="Proteomes" id="UP000790377">
    <property type="component" value="Unassembled WGS sequence"/>
</dbReference>
<comment type="caution">
    <text evidence="1">The sequence shown here is derived from an EMBL/GenBank/DDBJ whole genome shotgun (WGS) entry which is preliminary data.</text>
</comment>
<evidence type="ECO:0000313" key="1">
    <source>
        <dbReference type="EMBL" id="KAH7910878.1"/>
    </source>
</evidence>
<reference evidence="1" key="1">
    <citation type="journal article" date="2021" name="New Phytol.">
        <title>Evolutionary innovations through gain and loss of genes in the ectomycorrhizal Boletales.</title>
        <authorList>
            <person name="Wu G."/>
            <person name="Miyauchi S."/>
            <person name="Morin E."/>
            <person name="Kuo A."/>
            <person name="Drula E."/>
            <person name="Varga T."/>
            <person name="Kohler A."/>
            <person name="Feng B."/>
            <person name="Cao Y."/>
            <person name="Lipzen A."/>
            <person name="Daum C."/>
            <person name="Hundley H."/>
            <person name="Pangilinan J."/>
            <person name="Johnson J."/>
            <person name="Barry K."/>
            <person name="LaButti K."/>
            <person name="Ng V."/>
            <person name="Ahrendt S."/>
            <person name="Min B."/>
            <person name="Choi I.G."/>
            <person name="Park H."/>
            <person name="Plett J.M."/>
            <person name="Magnuson J."/>
            <person name="Spatafora J.W."/>
            <person name="Nagy L.G."/>
            <person name="Henrissat B."/>
            <person name="Grigoriev I.V."/>
            <person name="Yang Z.L."/>
            <person name="Xu J."/>
            <person name="Martin F.M."/>
        </authorList>
    </citation>
    <scope>NUCLEOTIDE SEQUENCE</scope>
    <source>
        <strain evidence="1">ATCC 28755</strain>
    </source>
</reference>
<protein>
    <submittedName>
        <fullName evidence="1">Uncharacterized protein</fullName>
    </submittedName>
</protein>
<sequence>MSTFETADARIALMSQYLSRHPLAVHKSKSIRPPRLLQPQDINAPQRASTMPCPTNPTPTKASHNSSAFTCRGRTIYSVQRRSGAYAGVTKASRQSIAVSKVVSTRDAKRCNPPVTHLSVLTELARFDAEEEAKRIRIIGHDFEFTAFDLEGEAWEESQVENGGGSPVVEDQCNLRFCTPPRKSTSPDSTPALSPSGSTDSESDVESIVTVWDIETIMDSEDCKAQEMFDMFIRADACIGSDEWF</sequence>
<organism evidence="1 2">
    <name type="scientific">Hygrophoropsis aurantiaca</name>
    <dbReference type="NCBI Taxonomy" id="72124"/>
    <lineage>
        <taxon>Eukaryota</taxon>
        <taxon>Fungi</taxon>
        <taxon>Dikarya</taxon>
        <taxon>Basidiomycota</taxon>
        <taxon>Agaricomycotina</taxon>
        <taxon>Agaricomycetes</taxon>
        <taxon>Agaricomycetidae</taxon>
        <taxon>Boletales</taxon>
        <taxon>Coniophorineae</taxon>
        <taxon>Hygrophoropsidaceae</taxon>
        <taxon>Hygrophoropsis</taxon>
    </lineage>
</organism>
<proteinExistence type="predicted"/>
<accession>A0ACB8ACN0</accession>
<name>A0ACB8ACN0_9AGAM</name>
<keyword evidence="2" id="KW-1185">Reference proteome</keyword>
<gene>
    <name evidence="1" type="ORF">BJ138DRAFT_51605</name>
</gene>
<evidence type="ECO:0000313" key="2">
    <source>
        <dbReference type="Proteomes" id="UP000790377"/>
    </source>
</evidence>
<dbReference type="EMBL" id="MU267697">
    <property type="protein sequence ID" value="KAH7910878.1"/>
    <property type="molecule type" value="Genomic_DNA"/>
</dbReference>